<evidence type="ECO:0008006" key="4">
    <source>
        <dbReference type="Google" id="ProtNLM"/>
    </source>
</evidence>
<comment type="caution">
    <text evidence="2">The sequence shown here is derived from an EMBL/GenBank/DDBJ whole genome shotgun (WGS) entry which is preliminary data.</text>
</comment>
<evidence type="ECO:0000313" key="3">
    <source>
        <dbReference type="Proteomes" id="UP000823603"/>
    </source>
</evidence>
<keyword evidence="1" id="KW-0732">Signal</keyword>
<organism evidence="2 3">
    <name type="scientific">Candidatus Cryptobacteroides faecavium</name>
    <dbReference type="NCBI Taxonomy" id="2840762"/>
    <lineage>
        <taxon>Bacteria</taxon>
        <taxon>Pseudomonadati</taxon>
        <taxon>Bacteroidota</taxon>
        <taxon>Bacteroidia</taxon>
        <taxon>Bacteroidales</taxon>
        <taxon>Candidatus Cryptobacteroides</taxon>
    </lineage>
</organism>
<dbReference type="PROSITE" id="PS51257">
    <property type="entry name" value="PROKAR_LIPOPROTEIN"/>
    <property type="match status" value="1"/>
</dbReference>
<reference evidence="2" key="2">
    <citation type="journal article" date="2021" name="PeerJ">
        <title>Extensive microbial diversity within the chicken gut microbiome revealed by metagenomics and culture.</title>
        <authorList>
            <person name="Gilroy R."/>
            <person name="Ravi A."/>
            <person name="Getino M."/>
            <person name="Pursley I."/>
            <person name="Horton D.L."/>
            <person name="Alikhan N.F."/>
            <person name="Baker D."/>
            <person name="Gharbi K."/>
            <person name="Hall N."/>
            <person name="Watson M."/>
            <person name="Adriaenssens E.M."/>
            <person name="Foster-Nyarko E."/>
            <person name="Jarju S."/>
            <person name="Secka A."/>
            <person name="Antonio M."/>
            <person name="Oren A."/>
            <person name="Chaudhuri R.R."/>
            <person name="La Ragione R."/>
            <person name="Hildebrand F."/>
            <person name="Pallen M.J."/>
        </authorList>
    </citation>
    <scope>NUCLEOTIDE SEQUENCE</scope>
    <source>
        <strain evidence="2">B2-22910</strain>
    </source>
</reference>
<accession>A0A9D9NEI1</accession>
<proteinExistence type="predicted"/>
<name>A0A9D9NEI1_9BACT</name>
<dbReference type="AlphaFoldDB" id="A0A9D9NEI1"/>
<dbReference type="Proteomes" id="UP000823603">
    <property type="component" value="Unassembled WGS sequence"/>
</dbReference>
<evidence type="ECO:0000313" key="2">
    <source>
        <dbReference type="EMBL" id="MBO8470687.1"/>
    </source>
</evidence>
<gene>
    <name evidence="2" type="ORF">IAB82_02700</name>
</gene>
<feature type="signal peptide" evidence="1">
    <location>
        <begin position="1"/>
        <end position="24"/>
    </location>
</feature>
<evidence type="ECO:0000256" key="1">
    <source>
        <dbReference type="SAM" id="SignalP"/>
    </source>
</evidence>
<dbReference type="EMBL" id="JADIMB010000041">
    <property type="protein sequence ID" value="MBO8470687.1"/>
    <property type="molecule type" value="Genomic_DNA"/>
</dbReference>
<sequence length="306" mass="32001">MKRFLTMLMAASAIFALSSCNENGGDEPATTAEPTMTWEGNENFEAELTSEMDVQIKITAEAGIKSFVVGIDSDVLNPIISAVNGGSTDMDLINGPAELIALLGSTGIPTGDALAGETEISLNLSNLVPLIITMGQMNGTLVGGSDHVFTLTLTDNEDRTLSQDVVFHYLAPTITWASNPTFSVVDIDGNLDASLSVNAPAGIKSFVVSVDSDALEGALGAIGITTTDLDLINDATVIGILDGVTEGQLPTGENLLNQPSVDFNITSLVNLIPIFGENGSEHSFTLNLSDNSGNELSKTCTFRVVK</sequence>
<feature type="chain" id="PRO_5039726153" description="Lipoprotein" evidence="1">
    <location>
        <begin position="25"/>
        <end position="306"/>
    </location>
</feature>
<reference evidence="2" key="1">
    <citation type="submission" date="2020-10" db="EMBL/GenBank/DDBJ databases">
        <authorList>
            <person name="Gilroy R."/>
        </authorList>
    </citation>
    <scope>NUCLEOTIDE SEQUENCE</scope>
    <source>
        <strain evidence="2">B2-22910</strain>
    </source>
</reference>
<protein>
    <recommendedName>
        <fullName evidence="4">Lipoprotein</fullName>
    </recommendedName>
</protein>